<comment type="caution">
    <text evidence="1">The sequence shown here is derived from an EMBL/GenBank/DDBJ whole genome shotgun (WGS) entry which is preliminary data.</text>
</comment>
<sequence length="70" mass="7959">MVAIASMKVLAFLYLYTRHISSGMCVGFPRFPSHLIMSPLGFAAPPACNLNYLEYTMVLMRFIPIRIFNN</sequence>
<gene>
    <name evidence="1" type="ORF">FNI27_02830</name>
</gene>
<dbReference type="EMBL" id="AAIXUH010000001">
    <property type="protein sequence ID" value="ECJ2911949.1"/>
    <property type="molecule type" value="Genomic_DNA"/>
</dbReference>
<dbReference type="AlphaFoldDB" id="A0A5Y3V774"/>
<organism evidence="1">
    <name type="scientific">Salmonella diarizonae</name>
    <dbReference type="NCBI Taxonomy" id="59204"/>
    <lineage>
        <taxon>Bacteria</taxon>
        <taxon>Pseudomonadati</taxon>
        <taxon>Pseudomonadota</taxon>
        <taxon>Gammaproteobacteria</taxon>
        <taxon>Enterobacterales</taxon>
        <taxon>Enterobacteriaceae</taxon>
        <taxon>Salmonella</taxon>
    </lineage>
</organism>
<evidence type="ECO:0000313" key="1">
    <source>
        <dbReference type="EMBL" id="ECJ2911949.1"/>
    </source>
</evidence>
<accession>A0A5Y3V774</accession>
<protein>
    <submittedName>
        <fullName evidence="1">Uncharacterized protein</fullName>
    </submittedName>
</protein>
<proteinExistence type="predicted"/>
<name>A0A5Y3V774_SALDZ</name>
<reference evidence="1" key="1">
    <citation type="submission" date="2019-07" db="EMBL/GenBank/DDBJ databases">
        <authorList>
            <person name="Ashton P.M."/>
            <person name="Dallman T."/>
            <person name="Nair S."/>
            <person name="De Pinna E."/>
            <person name="Peters T."/>
            <person name="Grant K."/>
        </authorList>
    </citation>
    <scope>NUCLEOTIDE SEQUENCE</scope>
    <source>
        <strain evidence="1">481463</strain>
    </source>
</reference>